<evidence type="ECO:0000313" key="3">
    <source>
        <dbReference type="Proteomes" id="UP000250235"/>
    </source>
</evidence>
<dbReference type="Proteomes" id="UP000250235">
    <property type="component" value="Unassembled WGS sequence"/>
</dbReference>
<accession>A0A2Z7D422</accession>
<sequence>MRQPLLHAARPPCSGHPGQSPVGWTTPRSSRFQWAKHGPSHGPRREYKGKECAACARRMGDAPPWVGSWFQPIAHPYGPPTDLLRAILNHLDSSHSPMSSPLTEAMHEMIKNMVKLHESCMDLEQ</sequence>
<protein>
    <submittedName>
        <fullName evidence="2">Phosphatidylserine synthase 2-like</fullName>
    </submittedName>
</protein>
<evidence type="ECO:0000313" key="2">
    <source>
        <dbReference type="EMBL" id="KZV54384.1"/>
    </source>
</evidence>
<feature type="compositionally biased region" description="Polar residues" evidence="1">
    <location>
        <begin position="22"/>
        <end position="32"/>
    </location>
</feature>
<gene>
    <name evidence="2" type="ORF">F511_27879</name>
</gene>
<evidence type="ECO:0000256" key="1">
    <source>
        <dbReference type="SAM" id="MobiDB-lite"/>
    </source>
</evidence>
<name>A0A2Z7D422_9LAMI</name>
<keyword evidence="3" id="KW-1185">Reference proteome</keyword>
<organism evidence="2 3">
    <name type="scientific">Dorcoceras hygrometricum</name>
    <dbReference type="NCBI Taxonomy" id="472368"/>
    <lineage>
        <taxon>Eukaryota</taxon>
        <taxon>Viridiplantae</taxon>
        <taxon>Streptophyta</taxon>
        <taxon>Embryophyta</taxon>
        <taxon>Tracheophyta</taxon>
        <taxon>Spermatophyta</taxon>
        <taxon>Magnoliopsida</taxon>
        <taxon>eudicotyledons</taxon>
        <taxon>Gunneridae</taxon>
        <taxon>Pentapetalae</taxon>
        <taxon>asterids</taxon>
        <taxon>lamiids</taxon>
        <taxon>Lamiales</taxon>
        <taxon>Gesneriaceae</taxon>
        <taxon>Didymocarpoideae</taxon>
        <taxon>Trichosporeae</taxon>
        <taxon>Loxocarpinae</taxon>
        <taxon>Dorcoceras</taxon>
    </lineage>
</organism>
<feature type="region of interest" description="Disordered" evidence="1">
    <location>
        <begin position="1"/>
        <end position="46"/>
    </location>
</feature>
<dbReference type="AlphaFoldDB" id="A0A2Z7D422"/>
<dbReference type="EMBL" id="KQ989529">
    <property type="protein sequence ID" value="KZV54384.1"/>
    <property type="molecule type" value="Genomic_DNA"/>
</dbReference>
<proteinExistence type="predicted"/>
<reference evidence="2 3" key="1">
    <citation type="journal article" date="2015" name="Proc. Natl. Acad. Sci. U.S.A.">
        <title>The resurrection genome of Boea hygrometrica: A blueprint for survival of dehydration.</title>
        <authorList>
            <person name="Xiao L."/>
            <person name="Yang G."/>
            <person name="Zhang L."/>
            <person name="Yang X."/>
            <person name="Zhao S."/>
            <person name="Ji Z."/>
            <person name="Zhou Q."/>
            <person name="Hu M."/>
            <person name="Wang Y."/>
            <person name="Chen M."/>
            <person name="Xu Y."/>
            <person name="Jin H."/>
            <person name="Xiao X."/>
            <person name="Hu G."/>
            <person name="Bao F."/>
            <person name="Hu Y."/>
            <person name="Wan P."/>
            <person name="Li L."/>
            <person name="Deng X."/>
            <person name="Kuang T."/>
            <person name="Xiang C."/>
            <person name="Zhu J.K."/>
            <person name="Oliver M.J."/>
            <person name="He Y."/>
        </authorList>
    </citation>
    <scope>NUCLEOTIDE SEQUENCE [LARGE SCALE GENOMIC DNA]</scope>
    <source>
        <strain evidence="3">cv. XS01</strain>
    </source>
</reference>